<name>A0A0J1B8C2_RHOIS</name>
<comment type="caution">
    <text evidence="1">The sequence shown here is derived from an EMBL/GenBank/DDBJ whole genome shotgun (WGS) entry which is preliminary data.</text>
</comment>
<dbReference type="AlphaFoldDB" id="A0A0J1B8C2"/>
<dbReference type="PATRIC" id="fig|595434.4.peg.4597"/>
<sequence>MSQSTTGSGFSLKDQLFNRDRIDFLSGLFQASDCNFDGKAFTRQCMHGLKDLELKQRIAHIAVVLEKHLAVDFPTAAKQIREALPPPLDPQLADNDFGDFILAPLGEYVVRNGLERKHLRNSLKTLKAITMRFSMEDSIRAFLDAHPESTLTELSQWSTDSNYHVRRLVSEGTRPKLPWSRRLSIDVTTPLPFLDTLHADATRYVTRSVANHLNDISKSHPELVLQTLRNWKSAEKQSPQELDWINRHALRTLIKQGHSPALKFLGYRHDPKIEVSDFELKKAELQPGDTIEFSFSITAKRSEALMIDYVIDFVKANGTTAPKVHKLKSLSVNKAEVIALTKRHRLHANATTYKLYPGRHAITLQINGKPYGRRSFELLEDT</sequence>
<reference evidence="1" key="1">
    <citation type="submission" date="2015-05" db="EMBL/GenBank/DDBJ databases">
        <title>Permanent draft genome of Rhodopirellula islandicus K833.</title>
        <authorList>
            <person name="Kizina J."/>
            <person name="Richter M."/>
            <person name="Glockner F.O."/>
            <person name="Harder J."/>
        </authorList>
    </citation>
    <scope>NUCLEOTIDE SEQUENCE [LARGE SCALE GENOMIC DNA]</scope>
    <source>
        <strain evidence="1">K833</strain>
    </source>
</reference>
<gene>
    <name evidence="1" type="ORF">RISK_004841</name>
</gene>
<dbReference type="SUPFAM" id="SSF48371">
    <property type="entry name" value="ARM repeat"/>
    <property type="match status" value="1"/>
</dbReference>
<dbReference type="Proteomes" id="UP000036367">
    <property type="component" value="Unassembled WGS sequence"/>
</dbReference>
<keyword evidence="2" id="KW-1185">Reference proteome</keyword>
<dbReference type="Gene3D" id="1.25.40.290">
    <property type="entry name" value="ARM repeat domains"/>
    <property type="match status" value="1"/>
</dbReference>
<proteinExistence type="predicted"/>
<organism evidence="1 2">
    <name type="scientific">Rhodopirellula islandica</name>
    <dbReference type="NCBI Taxonomy" id="595434"/>
    <lineage>
        <taxon>Bacteria</taxon>
        <taxon>Pseudomonadati</taxon>
        <taxon>Planctomycetota</taxon>
        <taxon>Planctomycetia</taxon>
        <taxon>Pirellulales</taxon>
        <taxon>Pirellulaceae</taxon>
        <taxon>Rhodopirellula</taxon>
    </lineage>
</organism>
<dbReference type="STRING" id="595434.RISK_004841"/>
<evidence type="ECO:0000313" key="2">
    <source>
        <dbReference type="Proteomes" id="UP000036367"/>
    </source>
</evidence>
<evidence type="ECO:0000313" key="1">
    <source>
        <dbReference type="EMBL" id="KLU03075.1"/>
    </source>
</evidence>
<dbReference type="OrthoDB" id="9797162at2"/>
<dbReference type="RefSeq" id="WP_047816010.1">
    <property type="nucleotide sequence ID" value="NZ_LECT01000041.1"/>
</dbReference>
<dbReference type="InterPro" id="IPR016024">
    <property type="entry name" value="ARM-type_fold"/>
</dbReference>
<protein>
    <submittedName>
        <fullName evidence="1">DNA alkylation repair enzyme</fullName>
    </submittedName>
</protein>
<dbReference type="EMBL" id="LECT01000041">
    <property type="protein sequence ID" value="KLU03075.1"/>
    <property type="molecule type" value="Genomic_DNA"/>
</dbReference>
<accession>A0A0J1B8C2</accession>